<proteinExistence type="predicted"/>
<reference evidence="2" key="1">
    <citation type="submission" date="2021-02" db="EMBL/GenBank/DDBJ databases">
        <authorList>
            <person name="Dougan E. K."/>
            <person name="Rhodes N."/>
            <person name="Thang M."/>
            <person name="Chan C."/>
        </authorList>
    </citation>
    <scope>NUCLEOTIDE SEQUENCE</scope>
</reference>
<sequence length="269" mass="28638">MRLGAWCSPTRSTGFPQRKAAPASHFDRGCLMAAERDRPSWSCPKVCLLVACEQRGGAVRTQSLQAPLSSQMALGKGRCNPPRASSVFAHQRFPLRPHAVTETLATVAAGARNLGQLPPDGFRPARRSPKRSPNGTAGLMLLHRPLRLLLGCSLMSAAQVDPEEDQALAFSRIRSKVGQALPTGKKVRVNLPHLPGPSQAFVGQIGERVACVSLAGVKLFSLVPLGTVYEAASATSPAMQLCRIPRLLGNRLDANILSACNISFPPALA</sequence>
<name>A0A813K8R8_POLGL</name>
<feature type="region of interest" description="Disordered" evidence="1">
    <location>
        <begin position="115"/>
        <end position="137"/>
    </location>
</feature>
<dbReference type="EMBL" id="CAJNNW010028674">
    <property type="protein sequence ID" value="CAE8697204.1"/>
    <property type="molecule type" value="Genomic_DNA"/>
</dbReference>
<dbReference type="AlphaFoldDB" id="A0A813K8R8"/>
<evidence type="ECO:0000256" key="1">
    <source>
        <dbReference type="SAM" id="MobiDB-lite"/>
    </source>
</evidence>
<evidence type="ECO:0000313" key="2">
    <source>
        <dbReference type="EMBL" id="CAE8697204.1"/>
    </source>
</evidence>
<evidence type="ECO:0000313" key="3">
    <source>
        <dbReference type="Proteomes" id="UP000626109"/>
    </source>
</evidence>
<accession>A0A813K8R8</accession>
<gene>
    <name evidence="2" type="ORF">PGLA2088_LOCUS30177</name>
</gene>
<comment type="caution">
    <text evidence="2">The sequence shown here is derived from an EMBL/GenBank/DDBJ whole genome shotgun (WGS) entry which is preliminary data.</text>
</comment>
<dbReference type="Proteomes" id="UP000626109">
    <property type="component" value="Unassembled WGS sequence"/>
</dbReference>
<organism evidence="2 3">
    <name type="scientific">Polarella glacialis</name>
    <name type="common">Dinoflagellate</name>
    <dbReference type="NCBI Taxonomy" id="89957"/>
    <lineage>
        <taxon>Eukaryota</taxon>
        <taxon>Sar</taxon>
        <taxon>Alveolata</taxon>
        <taxon>Dinophyceae</taxon>
        <taxon>Suessiales</taxon>
        <taxon>Suessiaceae</taxon>
        <taxon>Polarella</taxon>
    </lineage>
</organism>
<protein>
    <submittedName>
        <fullName evidence="2">Uncharacterized protein</fullName>
    </submittedName>
</protein>